<feature type="region of interest" description="Disordered" evidence="1">
    <location>
        <begin position="168"/>
        <end position="189"/>
    </location>
</feature>
<reference evidence="3 4" key="1">
    <citation type="submission" date="2016-02" db="EMBL/GenBank/DDBJ databases">
        <title>Genome analysis of coral dinoflagellate symbionts highlights evolutionary adaptations to a symbiotic lifestyle.</title>
        <authorList>
            <person name="Aranda M."/>
            <person name="Li Y."/>
            <person name="Liew Y.J."/>
            <person name="Baumgarten S."/>
            <person name="Simakov O."/>
            <person name="Wilson M."/>
            <person name="Piel J."/>
            <person name="Ashoor H."/>
            <person name="Bougouffa S."/>
            <person name="Bajic V.B."/>
            <person name="Ryu T."/>
            <person name="Ravasi T."/>
            <person name="Bayer T."/>
            <person name="Micklem G."/>
            <person name="Kim H."/>
            <person name="Bhak J."/>
            <person name="Lajeunesse T.C."/>
            <person name="Voolstra C.R."/>
        </authorList>
    </citation>
    <scope>NUCLEOTIDE SEQUENCE [LARGE SCALE GENOMIC DNA]</scope>
    <source>
        <strain evidence="3 4">CCMP2467</strain>
    </source>
</reference>
<dbReference type="OrthoDB" id="417780at2759"/>
<feature type="domain" description="J" evidence="2">
    <location>
        <begin position="1863"/>
        <end position="1947"/>
    </location>
</feature>
<evidence type="ECO:0000256" key="1">
    <source>
        <dbReference type="SAM" id="MobiDB-lite"/>
    </source>
</evidence>
<dbReference type="InterPro" id="IPR036869">
    <property type="entry name" value="J_dom_sf"/>
</dbReference>
<evidence type="ECO:0000259" key="2">
    <source>
        <dbReference type="PROSITE" id="PS50076"/>
    </source>
</evidence>
<protein>
    <recommendedName>
        <fullName evidence="2">J domain-containing protein</fullName>
    </recommendedName>
</protein>
<feature type="compositionally biased region" description="Low complexity" evidence="1">
    <location>
        <begin position="1438"/>
        <end position="1451"/>
    </location>
</feature>
<feature type="compositionally biased region" description="Basic and acidic residues" evidence="1">
    <location>
        <begin position="3498"/>
        <end position="3511"/>
    </location>
</feature>
<dbReference type="PROSITE" id="PS50076">
    <property type="entry name" value="DNAJ_2"/>
    <property type="match status" value="1"/>
</dbReference>
<sequence>MAERGEPPEKAEWQHDCQHKGEGVPIKLKPPGQVETRPEHICAKKHHIGHEELCSLTRAIADVFGGETDPAKICQSQGKEKLCLDLVHPDTNKRYHVELDGDGVINAWVPTRQCTKTGWQPEHLNYAAHNKGSNRFHYVNGKMKGRFAKGTLLSAKGLVTGDRAGTRSEWQTINGSPRASPFPEAGDSYHPRQDMAKLESSWGLKALDLTTTVLSKDTVEASDALCFTYHKRTASYKRGFIGSTGSEHIQIPFLQFKREGSAKVNQKGGIELGQDAVVTEVSLSDVTRGSIKGSANYLFAKNNHNLDAGYAEIVDGIRQIGKGVVADELAHGFFDAMSRRGYPAKEADIAYRFVVKPLYRALNEKGWQSALNPHELPHELGGLFTRLKDAAVRDPKAFALDALNTAAPLLGSDLRLQWDESYKGFNMFGYGAGIGTQVDTGSDRTVVDTGLHASKRFRSTLNIVGVSGCLGKSVETIDRRLGDGTGRMTCTSETLGVRAKGDILGVDVAEIHAGYVRCEGLACRHDDPHSLVLRLRGKQDCLERASSFAKTTVDGLHGWAKVDGKGGISAVRGHIVKEASELSRMEVNGMAGTARSCRIVQGYGCELTASSLGGRTARSSAIVGTSRSERMEELHGRLRSVTNFEREIFKGAYVESSVDGVPWLCLEVGQYVKQSVHKDFSLLQGYSKQESSSGLKALDLTTTVLSKDTVEASDALCFTYHKRTTSYKRGFIGGTGSEHVQIPFLQFKREGSAKVNQKGGIELGQDAVVTEVSLSDVTRGSIKGSANYLFAKNNHNLDAGYAEIVDGIRQIGKGVVADELAHGFFDAMSRRGYPAKEADIAYRFVVKPLYRALNEKGWQSALNPHELPHELGGLFTRLKDAAVRDPKAFALDALNTAAPLLGSDLRLQWDESYKGFNMFGYGAGIGTQVDTGSDRTVVDTGLHASKRFRSTLHTVGASGCLGKSVETIDRHLGDGTGHLTCTSQTLGVRAKGDILGVDVAEIRAGYVRSEQSVQEQASIAGLPGVKETQTNFSGLGAEGRLGPGPGPSNARLEARFGWTQESSVGTSMDGSAEYLKDVSSFGAAGGLHVQDVQVLQAGAGYRSSSEMETSQNGHLVNVKESSGLFLEGEVRGVAGFSSNFGKKMEDFERQTFHGHKLQASVFGHTGDFSTGRKEIRKGTQTHEFQGGSLGGVDCKGEQCTVSAEHLVCGFGDSATEVCKDRSHETRVFSGDKQVLLQTAQQSVSTETGQAQWGSEKRITKSFLMSSKVTGSDGSITDHGMTFRNEASTTHVLDAGGSNLKISGAQAAKLKEVLPSRSSRNLLMTSSSQGSTAADIQAAFQRAGVSNRSVKNLADGLAETVKEAATHAPTGNLLKGALSEIGDTNTANLLLKDNQKALMKEGFGVSDKRSQIAIERGHEAKYQVLATRGAEEIGHGKISSSESSGSGTGSTSRTRDVMGSHQHVMLDEYGLAEMSTCYGRAREVVTTTSQEHPQHAGFWSSSREQMTCTTDEQIDGVIRSISVAGKARADTSSGALLQRFTAQGDSYQRSWGVFTKEQTVNVVEQRSGTVQDGKRSLLKLDSQQGLQEEYDACIVDYRRKTTRLDNGAVTLSDEGLFLRTERTGKGSYDASKKEITLDETSSTKTSLSSHSCQGIAGGVGGAFRHCLNGGKLDMECAKAAAKGAAFSWSMSVVTQTCERRVAGSGSAAFAVINAAQQSLAALRDPTKTKKAKAAEIAGETCKAIVVWGALRVASKRMMVSAASVIVPIVEIGAEAVRSIRLYMQGDITWNRLMCNLGNAVVAGTGTGVGGYCGFVLGAALLGPAGAAVGAVVGGVLGEWLASRPTLKDFIRDLAGATDDEKLERAYAFLGKESGLEPLRPKKGNYDHITDMEINQYYRAASKKLHPDKHAGPDKEEYQAKFQQLQVYLDIIRTDKEKRRKDKTFEEHGLGQDDITRALEMDEADARKFAAEAPCERLVVLVAFLAEFHNDAQLEELVKQEDEAHALLKEKAHVLLGLEPCPAVLKIDTARRLCLFWTYGLKDTDGSLAVTGAVEFLQDETARASKGTQERQLDVCRQTARVRNLGADGVKSVEDPKPELVECFWRCCKAVRDRQEEIEKLHHQIGYFRKVENCIIEQAEVMGRLGDAAAALRTTAPVTGEWDVHKLRSTLDTIQQHISPSIRAGLARDAVDKLETAAWVINLAAMIDPSETHRCLREQLLSPLYAIVSTHSPTCGVQKEAATACDAFAAAVVGDDRSWYSELEHALRHGGVVSEEVEKEYVSAAEPWLLMDVAQMAQLASKLLNVDLSVNQAREAVPQMQKQYQIMQLLRFEDSHEAVVLAGMACQVVETCAELLTPKAALAASESLIQESQPEDDMRPDHTAGFVDEDGDEADEFFIMDGPTGQEHGTSKPLQCGAPIHRFCELQLKLASCAKLLRKMDCSSISKPLLPRLSVDALQGSVEQFLTKFGHEVCMRLVGSTWRENDFMDLLKDVQCSLELPEGVPATKPPASGLPQTLSDDLRTLGILGILRPEELLDLLKKFVLTPILVTAAFASKKSPSGDKSMERLTKACDGVCVRLCKGLSTVDSKADFNSTYVGEASQCESSSGAVNVARGYATWVIQAAAYAAGASESPPTAPVLWNGAQSDWRSRSEVLVQIEKELLMTLCLYEDLCMSMCAASDVSKLRRLYLQSLDCIHGSEDAAVRFLDVLCGEDAVPAWLGLHGLSGEERLPAISRPWLQDNLQQGLQDLLEQLTPHLEAAMASSVEEARYEEWTDLASGVFHALECRVRCRLPDECHADWQPSGESLERLATASLLCDAEEFVSSLRRFLVTPLHLRLSAVAPVSLQHDLAKECDVLVSSASGKPSVFYGKVIAAFADPSRAEHCDSAWMQEFEACVEQELHRRVLDPDDLRRKLFGDLFGSSLRTAAQCANFLMHPYAPSNCPSLMTIHDSLDVPSETELQERVRLVGILDMCFRVFHWLDGGLQSSPLQALSDLMRLGAWCRQRSTTEYLLRDSDNLLCQMRQMAKEFLVQTRQLALRACGEPLPGMVPPVISFLRNNLRRVTDEAAWRDRPGLWALACLRNTDGQLHDQLVCEELLIPVHLFMKSLWGEMNKPAFVKVSCNFDELLAEFFRDRSLHRFLYVAKQAPGDIAPCHRQSHGDVWLERYASVSEQHASTMSHALTMAADAILGLEGSRDASQTSRAMLVVCTVGSDAQRRVGWLAGWWLLMHHVPGSRFFPIVAYSEILLADPASIERNTPDKIGKEPEALEARLNSSKGTSQATKSTSTSRPLNTEAKKDLSDSLKQVTVALKPPLIRVERLKLFKDLFNWSLCLRYEPNIMTWLQGSIGSYCWQHDIPAITEAATTSSGYWINPFPEDKLGKTSLGVFKVITKMKGRGKLLQTDLALRPNRKMSGFLDSSMPFEGMVTPTSQVLELLLTYGTHLGCIGVNNVSITASAKGHQKLEEQTMEMLNLGLPHLLQQSNPLGSTDPSFPELRGSEKHREGFIPSA</sequence>
<dbReference type="InterPro" id="IPR001623">
    <property type="entry name" value="DnaJ_domain"/>
</dbReference>
<dbReference type="Proteomes" id="UP000186817">
    <property type="component" value="Unassembled WGS sequence"/>
</dbReference>
<keyword evidence="4" id="KW-1185">Reference proteome</keyword>
<feature type="region of interest" description="Disordered" evidence="1">
    <location>
        <begin position="3272"/>
        <end position="3298"/>
    </location>
</feature>
<dbReference type="SMART" id="SM00271">
    <property type="entry name" value="DnaJ"/>
    <property type="match status" value="1"/>
</dbReference>
<comment type="caution">
    <text evidence="3">The sequence shown here is derived from an EMBL/GenBank/DDBJ whole genome shotgun (WGS) entry which is preliminary data.</text>
</comment>
<evidence type="ECO:0000313" key="3">
    <source>
        <dbReference type="EMBL" id="OLP85046.1"/>
    </source>
</evidence>
<feature type="compositionally biased region" description="Polar residues" evidence="1">
    <location>
        <begin position="3274"/>
        <end position="3293"/>
    </location>
</feature>
<proteinExistence type="predicted"/>
<dbReference type="CDD" id="cd06257">
    <property type="entry name" value="DnaJ"/>
    <property type="match status" value="1"/>
</dbReference>
<dbReference type="Gene3D" id="1.10.287.110">
    <property type="entry name" value="DnaJ domain"/>
    <property type="match status" value="1"/>
</dbReference>
<accession>A0A1Q9CQ50</accession>
<dbReference type="SUPFAM" id="SSF46565">
    <property type="entry name" value="Chaperone J-domain"/>
    <property type="match status" value="1"/>
</dbReference>
<feature type="compositionally biased region" description="Polar residues" evidence="1">
    <location>
        <begin position="168"/>
        <end position="177"/>
    </location>
</feature>
<feature type="region of interest" description="Disordered" evidence="1">
    <location>
        <begin position="3481"/>
        <end position="3511"/>
    </location>
</feature>
<evidence type="ECO:0000313" key="4">
    <source>
        <dbReference type="Proteomes" id="UP000186817"/>
    </source>
</evidence>
<gene>
    <name evidence="3" type="ORF">AK812_SmicGene34001</name>
</gene>
<feature type="region of interest" description="Disordered" evidence="1">
    <location>
        <begin position="1432"/>
        <end position="1457"/>
    </location>
</feature>
<name>A0A1Q9CQ50_SYMMI</name>
<dbReference type="EMBL" id="LSRX01000998">
    <property type="protein sequence ID" value="OLP85046.1"/>
    <property type="molecule type" value="Genomic_DNA"/>
</dbReference>
<organism evidence="3 4">
    <name type="scientific">Symbiodinium microadriaticum</name>
    <name type="common">Dinoflagellate</name>
    <name type="synonym">Zooxanthella microadriatica</name>
    <dbReference type="NCBI Taxonomy" id="2951"/>
    <lineage>
        <taxon>Eukaryota</taxon>
        <taxon>Sar</taxon>
        <taxon>Alveolata</taxon>
        <taxon>Dinophyceae</taxon>
        <taxon>Suessiales</taxon>
        <taxon>Symbiodiniaceae</taxon>
        <taxon>Symbiodinium</taxon>
    </lineage>
</organism>
<feature type="compositionally biased region" description="Polar residues" evidence="1">
    <location>
        <begin position="3481"/>
        <end position="3492"/>
    </location>
</feature>